<dbReference type="SUPFAM" id="SSF48310">
    <property type="entry name" value="Aldehyde ferredoxin oxidoreductase, C-terminal domains"/>
    <property type="match status" value="1"/>
</dbReference>
<dbReference type="Gene3D" id="1.10.569.10">
    <property type="entry name" value="Aldehyde Ferredoxin Oxidoreductase Protein, subunit A, domain 2"/>
    <property type="match status" value="1"/>
</dbReference>
<sequence length="601" mass="66813">MLNKDYIRVLYINVTDQTVRFENRKDLYHYLGGLGVGIKLFEENMKADLPPLHPEQPVVFANGALNFIYPVITKVPALFVSPLTGELGESYAGLRFGMAMRFSGWDAIVITGKADGPIYLSIKAQGVDFKNGIGIWGLSSEESARILRDLEEGTGKRSIVRIGTAGERQVAFANVVVDTFRHWGRLGLGAVLGSKYIKAIVVHGTESYPIINKSAYAKVYRNMYHKINDTEVMLKYHGLGTAGNVIPLSEIGGLPTKNCQSGSFEEAENISGEAFAEHNLIRKIACSGCPIGCIHIALHRRQFAEPYEYESVHISYDHELVYAFGSMLGLGKREDILGLIERVELDGLDAITSGVVLAWTAEAYEKGLISEKETLTEVRFGDFKGFNEVLGHLCNGTNEFYRALGKGLPHVTAKYGGQEFACAIGGLEMAGYHTGYGNLLGQLVGARHSHLDNAGYALDQQRPPLDDEELVKALLAEEKERNVLNCLTICLFSRKAYDRNSVRECLAAVGMERSDEELDWLGEEIHQIKWRVKEALGYKLDGKDVPERLFDTPSFRGKLDRKRFEKILALWQKIDRENRGGHRPVPDREDLPSGGSPRIDV</sequence>
<evidence type="ECO:0000256" key="9">
    <source>
        <dbReference type="SAM" id="MobiDB-lite"/>
    </source>
</evidence>
<dbReference type="Gene3D" id="1.10.599.10">
    <property type="entry name" value="Aldehyde Ferredoxin Oxidoreductase Protein, subunit A, domain 3"/>
    <property type="match status" value="1"/>
</dbReference>
<dbReference type="InterPro" id="IPR051919">
    <property type="entry name" value="W-dependent_AOR"/>
</dbReference>
<protein>
    <submittedName>
        <fullName evidence="11">Aldehyde:ferredoxin oxidoreductase</fullName>
    </submittedName>
</protein>
<evidence type="ECO:0000256" key="1">
    <source>
        <dbReference type="ARBA" id="ARBA00001966"/>
    </source>
</evidence>
<dbReference type="Pfam" id="PF01314">
    <property type="entry name" value="AFOR_C"/>
    <property type="match status" value="1"/>
</dbReference>
<evidence type="ECO:0000256" key="6">
    <source>
        <dbReference type="ARBA" id="ARBA00023004"/>
    </source>
</evidence>
<dbReference type="PANTHER" id="PTHR30038">
    <property type="entry name" value="ALDEHYDE FERREDOXIN OXIDOREDUCTASE"/>
    <property type="match status" value="1"/>
</dbReference>
<comment type="similarity">
    <text evidence="2">Belongs to the AOR/FOR family.</text>
</comment>
<comment type="caution">
    <text evidence="11">The sequence shown here is derived from an EMBL/GenBank/DDBJ whole genome shotgun (WGS) entry which is preliminary data.</text>
</comment>
<dbReference type="InterPro" id="IPR013984">
    <property type="entry name" value="Ald_Fedxn_OxRdtase_dom2"/>
</dbReference>
<evidence type="ECO:0000259" key="10">
    <source>
        <dbReference type="SMART" id="SM00790"/>
    </source>
</evidence>
<evidence type="ECO:0000256" key="2">
    <source>
        <dbReference type="ARBA" id="ARBA00011032"/>
    </source>
</evidence>
<dbReference type="SMART" id="SM00790">
    <property type="entry name" value="AFOR_N"/>
    <property type="match status" value="1"/>
</dbReference>
<proteinExistence type="inferred from homology"/>
<dbReference type="SUPFAM" id="SSF56228">
    <property type="entry name" value="Aldehyde ferredoxin oxidoreductase, N-terminal domain"/>
    <property type="match status" value="1"/>
</dbReference>
<dbReference type="RefSeq" id="WP_151620950.1">
    <property type="nucleotide sequence ID" value="NZ_WBXO01000009.1"/>
</dbReference>
<dbReference type="InterPro" id="IPR036503">
    <property type="entry name" value="Ald_Fedxn_OxRdtase_N_sf"/>
</dbReference>
<dbReference type="Pfam" id="PF02730">
    <property type="entry name" value="AFOR_N"/>
    <property type="match status" value="1"/>
</dbReference>
<evidence type="ECO:0000313" key="11">
    <source>
        <dbReference type="EMBL" id="KAB2951850.1"/>
    </source>
</evidence>
<evidence type="ECO:0000256" key="8">
    <source>
        <dbReference type="ARBA" id="ARBA00049934"/>
    </source>
</evidence>
<dbReference type="GO" id="GO:0016625">
    <property type="term" value="F:oxidoreductase activity, acting on the aldehyde or oxo group of donors, iron-sulfur protein as acceptor"/>
    <property type="evidence" value="ECO:0007669"/>
    <property type="project" value="InterPro"/>
</dbReference>
<feature type="region of interest" description="Disordered" evidence="9">
    <location>
        <begin position="578"/>
        <end position="601"/>
    </location>
</feature>
<gene>
    <name evidence="11" type="ORF">F9B85_11230</name>
</gene>
<keyword evidence="12" id="KW-1185">Reference proteome</keyword>
<keyword evidence="3" id="KW-0004">4Fe-4S</keyword>
<dbReference type="InterPro" id="IPR036021">
    <property type="entry name" value="Tungsten_al_ferr_oxy-like_C"/>
</dbReference>
<dbReference type="InterPro" id="IPR001203">
    <property type="entry name" value="OxRdtase_Ald_Fedxn_C"/>
</dbReference>
<organism evidence="11 12">
    <name type="scientific">Heliorestis acidaminivorans</name>
    <dbReference type="NCBI Taxonomy" id="553427"/>
    <lineage>
        <taxon>Bacteria</taxon>
        <taxon>Bacillati</taxon>
        <taxon>Bacillota</taxon>
        <taxon>Clostridia</taxon>
        <taxon>Eubacteriales</taxon>
        <taxon>Heliobacteriaceae</taxon>
        <taxon>Heliorestis</taxon>
    </lineage>
</organism>
<comment type="cofactor">
    <cofactor evidence="1">
        <name>[4Fe-4S] cluster</name>
        <dbReference type="ChEBI" id="CHEBI:49883"/>
    </cofactor>
</comment>
<dbReference type="Gene3D" id="3.60.9.10">
    <property type="entry name" value="Aldehyde ferredoxin oxidoreductase, N-terminal domain"/>
    <property type="match status" value="1"/>
</dbReference>
<dbReference type="Proteomes" id="UP000468766">
    <property type="component" value="Unassembled WGS sequence"/>
</dbReference>
<accession>A0A6I0F143</accession>
<dbReference type="PANTHER" id="PTHR30038:SF8">
    <property type="entry name" value="ALDEHYDE FERREDOXIN OXIDOREDUCTASE"/>
    <property type="match status" value="1"/>
</dbReference>
<name>A0A6I0F143_9FIRM</name>
<keyword evidence="4" id="KW-0479">Metal-binding</keyword>
<keyword evidence="7" id="KW-0411">Iron-sulfur</keyword>
<reference evidence="11 12" key="1">
    <citation type="submission" date="2019-10" db="EMBL/GenBank/DDBJ databases">
        <title>Whole-genome sequence of the extremophile Heliorestis acidaminivorans DSM 24790.</title>
        <authorList>
            <person name="Kyndt J.A."/>
            <person name="Meyer T.E."/>
        </authorList>
    </citation>
    <scope>NUCLEOTIDE SEQUENCE [LARGE SCALE GENOMIC DNA]</scope>
    <source>
        <strain evidence="11 12">DSM 24790</strain>
    </source>
</reference>
<evidence type="ECO:0000313" key="12">
    <source>
        <dbReference type="Proteomes" id="UP000468766"/>
    </source>
</evidence>
<dbReference type="InterPro" id="IPR013983">
    <property type="entry name" value="Ald_Fedxn_OxRdtase_N"/>
</dbReference>
<dbReference type="GO" id="GO:0046872">
    <property type="term" value="F:metal ion binding"/>
    <property type="evidence" value="ECO:0007669"/>
    <property type="project" value="UniProtKB-KW"/>
</dbReference>
<dbReference type="OrthoDB" id="9763894at2"/>
<dbReference type="InterPro" id="IPR013985">
    <property type="entry name" value="Ald_Fedxn_OxRdtase_dom3"/>
</dbReference>
<evidence type="ECO:0000256" key="3">
    <source>
        <dbReference type="ARBA" id="ARBA00022485"/>
    </source>
</evidence>
<evidence type="ECO:0000256" key="4">
    <source>
        <dbReference type="ARBA" id="ARBA00022723"/>
    </source>
</evidence>
<feature type="compositionally biased region" description="Basic and acidic residues" evidence="9">
    <location>
        <begin position="578"/>
        <end position="591"/>
    </location>
</feature>
<dbReference type="AlphaFoldDB" id="A0A6I0F143"/>
<dbReference type="GO" id="GO:0051539">
    <property type="term" value="F:4 iron, 4 sulfur cluster binding"/>
    <property type="evidence" value="ECO:0007669"/>
    <property type="project" value="UniProtKB-KW"/>
</dbReference>
<evidence type="ECO:0000256" key="7">
    <source>
        <dbReference type="ARBA" id="ARBA00023014"/>
    </source>
</evidence>
<keyword evidence="5" id="KW-0560">Oxidoreductase</keyword>
<dbReference type="GO" id="GO:0009055">
    <property type="term" value="F:electron transfer activity"/>
    <property type="evidence" value="ECO:0007669"/>
    <property type="project" value="InterPro"/>
</dbReference>
<keyword evidence="6" id="KW-0408">Iron</keyword>
<comment type="cofactor">
    <cofactor evidence="8">
        <name>tungstopterin</name>
        <dbReference type="ChEBI" id="CHEBI:30402"/>
    </cofactor>
</comment>
<feature type="domain" description="Aldehyde ferredoxin oxidoreductase N-terminal" evidence="10">
    <location>
        <begin position="6"/>
        <end position="206"/>
    </location>
</feature>
<dbReference type="EMBL" id="WBXO01000009">
    <property type="protein sequence ID" value="KAB2951850.1"/>
    <property type="molecule type" value="Genomic_DNA"/>
</dbReference>
<evidence type="ECO:0000256" key="5">
    <source>
        <dbReference type="ARBA" id="ARBA00023002"/>
    </source>
</evidence>